<evidence type="ECO:0000313" key="4">
    <source>
        <dbReference type="Proteomes" id="UP001178888"/>
    </source>
</evidence>
<dbReference type="PROSITE" id="PS50206">
    <property type="entry name" value="RHODANESE_3"/>
    <property type="match status" value="2"/>
</dbReference>
<dbReference type="InterPro" id="IPR044528">
    <property type="entry name" value="POD-like_MBL-fold"/>
</dbReference>
<comment type="caution">
    <text evidence="3">The sequence shown here is derived from an EMBL/GenBank/DDBJ whole genome shotgun (WGS) entry which is preliminary data.</text>
</comment>
<evidence type="ECO:0000256" key="1">
    <source>
        <dbReference type="ARBA" id="ARBA00022723"/>
    </source>
</evidence>
<dbReference type="EMBL" id="JAVGVR010000002">
    <property type="protein sequence ID" value="MDQ6600678.1"/>
    <property type="molecule type" value="Genomic_DNA"/>
</dbReference>
<sequence length="482" mass="53607">MLIKYFYDEKLAHASYLVGCQAKGVAIVIDPSRDIHSYLNTAKANGLSITGVTETHIHADYISGAKELASKTGAKLYLTDEGDADWKYQFVDQYDSQLLKDGDQFSIGNLTFEVLHTPGHTPEHLSFLLTDGGSAAQAPIGLFTGDFVFAGDVGRPDLLERTAGVNGSAYSLAKKMFKSLQRFKQLPDYLQVWPAHGAGSACGRALGAVPSSTVGYEKLANWALQYEEEDLFIEALLSGQPEAPKYFGFMKRLNKQGTTLIENLKPILHAQPSLNVVQEWTQNGMVVDTRQALEFAEKHIAGTINLPYNQSFVTWAGWLLDYDQPIYLLVSKEREAETLKALRSIGLDQVKAVMDHSFIEQLELNEMDVVDYQSVEPKEIMERLEEYYVLDVRRNSEWRAGHIPEAHHIMLGHLKDRINEIPSGKSLLVHCKSGARSAIAVSLLKANGFDRVINLIGGFDQWIKENNEVLNSTVITAKGKSN</sequence>
<dbReference type="Pfam" id="PF00753">
    <property type="entry name" value="Lactamase_B"/>
    <property type="match status" value="1"/>
</dbReference>
<dbReference type="InterPro" id="IPR051682">
    <property type="entry name" value="Mito_Persulfide_Diox"/>
</dbReference>
<dbReference type="GO" id="GO:0006749">
    <property type="term" value="P:glutathione metabolic process"/>
    <property type="evidence" value="ECO:0007669"/>
    <property type="project" value="InterPro"/>
</dbReference>
<dbReference type="PANTHER" id="PTHR43084">
    <property type="entry name" value="PERSULFIDE DIOXYGENASE ETHE1"/>
    <property type="match status" value="1"/>
</dbReference>
<dbReference type="RefSeq" id="WP_308914330.1">
    <property type="nucleotide sequence ID" value="NZ_JAVGVR010000002.1"/>
</dbReference>
<dbReference type="Gene3D" id="3.40.250.10">
    <property type="entry name" value="Rhodanese-like domain"/>
    <property type="match status" value="2"/>
</dbReference>
<evidence type="ECO:0000259" key="2">
    <source>
        <dbReference type="PROSITE" id="PS50206"/>
    </source>
</evidence>
<dbReference type="InterPro" id="IPR036866">
    <property type="entry name" value="RibonucZ/Hydroxyglut_hydro"/>
</dbReference>
<dbReference type="Proteomes" id="UP001178888">
    <property type="component" value="Unassembled WGS sequence"/>
</dbReference>
<evidence type="ECO:0000313" key="3">
    <source>
        <dbReference type="EMBL" id="MDQ6600678.1"/>
    </source>
</evidence>
<proteinExistence type="predicted"/>
<name>A0AA90RAD7_9BACI</name>
<organism evidence="3 4">
    <name type="scientific">Bacillus salipaludis</name>
    <dbReference type="NCBI Taxonomy" id="2547811"/>
    <lineage>
        <taxon>Bacteria</taxon>
        <taxon>Bacillati</taxon>
        <taxon>Bacillota</taxon>
        <taxon>Bacilli</taxon>
        <taxon>Bacillales</taxon>
        <taxon>Bacillaceae</taxon>
        <taxon>Bacillus</taxon>
    </lineage>
</organism>
<dbReference type="InterPro" id="IPR036873">
    <property type="entry name" value="Rhodanese-like_dom_sf"/>
</dbReference>
<dbReference type="GO" id="GO:0050313">
    <property type="term" value="F:sulfur dioxygenase activity"/>
    <property type="evidence" value="ECO:0007669"/>
    <property type="project" value="InterPro"/>
</dbReference>
<dbReference type="PANTHER" id="PTHR43084:SF1">
    <property type="entry name" value="PERSULFIDE DIOXYGENASE ETHE1, MITOCHONDRIAL"/>
    <property type="match status" value="1"/>
</dbReference>
<dbReference type="FunFam" id="3.60.15.10:FF:000030">
    <property type="entry name" value="Metallo-beta-lactamase family protein"/>
    <property type="match status" value="1"/>
</dbReference>
<dbReference type="FunFam" id="3.40.250.10:FF:000049">
    <property type="entry name" value="Phage shock protein E"/>
    <property type="match status" value="1"/>
</dbReference>
<gene>
    <name evidence="3" type="ORF">RCG21_31110</name>
</gene>
<dbReference type="GO" id="GO:0046872">
    <property type="term" value="F:metal ion binding"/>
    <property type="evidence" value="ECO:0007669"/>
    <property type="project" value="UniProtKB-KW"/>
</dbReference>
<keyword evidence="4" id="KW-1185">Reference proteome</keyword>
<dbReference type="Pfam" id="PF00581">
    <property type="entry name" value="Rhodanese"/>
    <property type="match status" value="1"/>
</dbReference>
<dbReference type="SMART" id="SM00450">
    <property type="entry name" value="RHOD"/>
    <property type="match status" value="1"/>
</dbReference>
<reference evidence="3" key="1">
    <citation type="submission" date="2023-08" db="EMBL/GenBank/DDBJ databases">
        <title>Nitrogen cycling bacteria in agricultural field soils.</title>
        <authorList>
            <person name="Jang J."/>
        </authorList>
    </citation>
    <scope>NUCLEOTIDE SEQUENCE</scope>
    <source>
        <strain evidence="3">PS3-36</strain>
    </source>
</reference>
<feature type="domain" description="Rhodanese" evidence="2">
    <location>
        <begin position="286"/>
        <end position="310"/>
    </location>
</feature>
<dbReference type="SUPFAM" id="SSF56281">
    <property type="entry name" value="Metallo-hydrolase/oxidoreductase"/>
    <property type="match status" value="1"/>
</dbReference>
<dbReference type="CDD" id="cd00158">
    <property type="entry name" value="RHOD"/>
    <property type="match status" value="1"/>
</dbReference>
<accession>A0AA90RAD7</accession>
<dbReference type="Gene3D" id="3.60.15.10">
    <property type="entry name" value="Ribonuclease Z/Hydroxyacylglutathione hydrolase-like"/>
    <property type="match status" value="1"/>
</dbReference>
<keyword evidence="1" id="KW-0479">Metal-binding</keyword>
<dbReference type="InterPro" id="IPR001279">
    <property type="entry name" value="Metallo-B-lactamas"/>
</dbReference>
<feature type="domain" description="Rhodanese" evidence="2">
    <location>
        <begin position="383"/>
        <end position="471"/>
    </location>
</feature>
<dbReference type="SUPFAM" id="SSF52821">
    <property type="entry name" value="Rhodanese/Cell cycle control phosphatase"/>
    <property type="match status" value="2"/>
</dbReference>
<dbReference type="AlphaFoldDB" id="A0AA90RAD7"/>
<dbReference type="CDD" id="cd07724">
    <property type="entry name" value="POD-like_MBL-fold"/>
    <property type="match status" value="1"/>
</dbReference>
<dbReference type="InterPro" id="IPR001763">
    <property type="entry name" value="Rhodanese-like_dom"/>
</dbReference>
<protein>
    <submittedName>
        <fullName evidence="3">MBL fold metallo-hydrolase</fullName>
    </submittedName>
</protein>
<dbReference type="SMART" id="SM00849">
    <property type="entry name" value="Lactamase_B"/>
    <property type="match status" value="1"/>
</dbReference>
<dbReference type="GO" id="GO:0070813">
    <property type="term" value="P:hydrogen sulfide metabolic process"/>
    <property type="evidence" value="ECO:0007669"/>
    <property type="project" value="TreeGrafter"/>
</dbReference>